<evidence type="ECO:0000313" key="6">
    <source>
        <dbReference type="Proteomes" id="UP000199608"/>
    </source>
</evidence>
<reference evidence="6" key="1">
    <citation type="submission" date="2016-10" db="EMBL/GenBank/DDBJ databases">
        <authorList>
            <person name="Varghese N."/>
            <person name="Submissions S."/>
        </authorList>
    </citation>
    <scope>NUCLEOTIDE SEQUENCE [LARGE SCALE GENOMIC DNA]</scope>
    <source>
        <strain evidence="6">DSM 3384</strain>
    </source>
</reference>
<accession>A0A1H2DM30</accession>
<comment type="similarity">
    <text evidence="1">Belongs to the 'GDXG' lipolytic enzyme family.</text>
</comment>
<keyword evidence="6" id="KW-1185">Reference proteome</keyword>
<protein>
    <submittedName>
        <fullName evidence="5">Acetyl esterase/lipase</fullName>
    </submittedName>
</protein>
<evidence type="ECO:0000256" key="2">
    <source>
        <dbReference type="ARBA" id="ARBA00022801"/>
    </source>
</evidence>
<keyword evidence="2" id="KW-0378">Hydrolase</keyword>
<sequence length="297" mass="33543">MNKQISHILSAIFKQLRSRPTYESVGIDNYRLLLEKSAIAFKPDKSVNRLPVRIKTIDAQWLIPLHHHENRIVMYTHGGGYIAGSINSHRDLASRIATACSAKVLIFNYRLAPEHPFPQGLKDVKTVYQWLLDNYGNTHKISLAGDSAGAGLTLALLSGLLMEKSPLPVCSVLLSPWIDLECKNKSHIKNQEKDPMLTQSVLKKTARLYTDQDLSNPLISPINNNFSGITPILIQAGEHEILIDDSRILAQKLKESGATVKLEIWEDMFHVWHYFSKYLSEGRQAIQKTGDFIQQYS</sequence>
<dbReference type="PANTHER" id="PTHR48081">
    <property type="entry name" value="AB HYDROLASE SUPERFAMILY PROTEIN C4A8.06C"/>
    <property type="match status" value="1"/>
</dbReference>
<dbReference type="GO" id="GO:0016787">
    <property type="term" value="F:hydrolase activity"/>
    <property type="evidence" value="ECO:0007669"/>
    <property type="project" value="UniProtKB-KW"/>
</dbReference>
<dbReference type="AlphaFoldDB" id="A0A1H2DM30"/>
<dbReference type="InterPro" id="IPR013094">
    <property type="entry name" value="AB_hydrolase_3"/>
</dbReference>
<dbReference type="Proteomes" id="UP000199608">
    <property type="component" value="Unassembled WGS sequence"/>
</dbReference>
<dbReference type="InterPro" id="IPR050300">
    <property type="entry name" value="GDXG_lipolytic_enzyme"/>
</dbReference>
<dbReference type="RefSeq" id="WP_092229298.1">
    <property type="nucleotide sequence ID" value="NZ_FNLL01000001.1"/>
</dbReference>
<organism evidence="5 6">
    <name type="scientific">Desulfobacula phenolica</name>
    <dbReference type="NCBI Taxonomy" id="90732"/>
    <lineage>
        <taxon>Bacteria</taxon>
        <taxon>Pseudomonadati</taxon>
        <taxon>Thermodesulfobacteriota</taxon>
        <taxon>Desulfobacteria</taxon>
        <taxon>Desulfobacterales</taxon>
        <taxon>Desulfobacteraceae</taxon>
        <taxon>Desulfobacula</taxon>
    </lineage>
</organism>
<evidence type="ECO:0000256" key="3">
    <source>
        <dbReference type="PROSITE-ProRule" id="PRU10038"/>
    </source>
</evidence>
<proteinExistence type="inferred from homology"/>
<name>A0A1H2DM30_9BACT</name>
<dbReference type="EMBL" id="FNLL01000001">
    <property type="protein sequence ID" value="SDT83794.1"/>
    <property type="molecule type" value="Genomic_DNA"/>
</dbReference>
<dbReference type="InterPro" id="IPR033140">
    <property type="entry name" value="Lipase_GDXG_put_SER_AS"/>
</dbReference>
<feature type="domain" description="Alpha/beta hydrolase fold-3" evidence="4">
    <location>
        <begin position="73"/>
        <end position="273"/>
    </location>
</feature>
<evidence type="ECO:0000313" key="5">
    <source>
        <dbReference type="EMBL" id="SDT83794.1"/>
    </source>
</evidence>
<gene>
    <name evidence="5" type="ORF">SAMN04487931_10114</name>
</gene>
<feature type="active site" evidence="3">
    <location>
        <position position="147"/>
    </location>
</feature>
<dbReference type="PANTHER" id="PTHR48081:SF8">
    <property type="entry name" value="ALPHA_BETA HYDROLASE FOLD-3 DOMAIN-CONTAINING PROTEIN-RELATED"/>
    <property type="match status" value="1"/>
</dbReference>
<dbReference type="InterPro" id="IPR029058">
    <property type="entry name" value="AB_hydrolase_fold"/>
</dbReference>
<evidence type="ECO:0000259" key="4">
    <source>
        <dbReference type="Pfam" id="PF07859"/>
    </source>
</evidence>
<dbReference type="PROSITE" id="PS01174">
    <property type="entry name" value="LIPASE_GDXG_SER"/>
    <property type="match status" value="1"/>
</dbReference>
<dbReference type="Gene3D" id="3.40.50.1820">
    <property type="entry name" value="alpha/beta hydrolase"/>
    <property type="match status" value="1"/>
</dbReference>
<dbReference type="Pfam" id="PF07859">
    <property type="entry name" value="Abhydrolase_3"/>
    <property type="match status" value="1"/>
</dbReference>
<dbReference type="SUPFAM" id="SSF53474">
    <property type="entry name" value="alpha/beta-Hydrolases"/>
    <property type="match status" value="1"/>
</dbReference>
<evidence type="ECO:0000256" key="1">
    <source>
        <dbReference type="ARBA" id="ARBA00010515"/>
    </source>
</evidence>